<dbReference type="PANTHER" id="PTHR24220">
    <property type="entry name" value="IMPORT ATP-BINDING PROTEIN"/>
    <property type="match status" value="1"/>
</dbReference>
<dbReference type="InterPro" id="IPR003439">
    <property type="entry name" value="ABC_transporter-like_ATP-bd"/>
</dbReference>
<dbReference type="GO" id="GO:0016887">
    <property type="term" value="F:ATP hydrolysis activity"/>
    <property type="evidence" value="ECO:0007669"/>
    <property type="project" value="InterPro"/>
</dbReference>
<comment type="caution">
    <text evidence="4">The sequence shown here is derived from an EMBL/GenBank/DDBJ whole genome shotgun (WGS) entry which is preliminary data.</text>
</comment>
<reference evidence="4 5" key="1">
    <citation type="submission" date="2019-01" db="EMBL/GenBank/DDBJ databases">
        <title>Halorientalis sp. F13-25 a new haloarchaeum isolated from hypersaline water.</title>
        <authorList>
            <person name="Ana D.-V."/>
            <person name="Cristina S.-P."/>
            <person name="Antonio V."/>
        </authorList>
    </citation>
    <scope>NUCLEOTIDE SEQUENCE [LARGE SCALE GENOMIC DNA]</scope>
    <source>
        <strain evidence="4 5">F13-25</strain>
    </source>
</reference>
<evidence type="ECO:0000259" key="3">
    <source>
        <dbReference type="PROSITE" id="PS50893"/>
    </source>
</evidence>
<dbReference type="Pfam" id="PF00005">
    <property type="entry name" value="ABC_tran"/>
    <property type="match status" value="1"/>
</dbReference>
<keyword evidence="5" id="KW-1185">Reference proteome</keyword>
<dbReference type="OrthoDB" id="18209at2157"/>
<dbReference type="SUPFAM" id="SSF52540">
    <property type="entry name" value="P-loop containing nucleoside triphosphate hydrolases"/>
    <property type="match status" value="1"/>
</dbReference>
<dbReference type="GO" id="GO:0005524">
    <property type="term" value="F:ATP binding"/>
    <property type="evidence" value="ECO:0007669"/>
    <property type="project" value="UniProtKB-KW"/>
</dbReference>
<name>A0A498KT08_9EURY</name>
<dbReference type="GO" id="GO:0022857">
    <property type="term" value="F:transmembrane transporter activity"/>
    <property type="evidence" value="ECO:0007669"/>
    <property type="project" value="TreeGrafter"/>
</dbReference>
<gene>
    <name evidence="4" type="ORF">EAF64_14455</name>
</gene>
<dbReference type="EMBL" id="RDFA01000005">
    <property type="protein sequence ID" value="RXK47848.1"/>
    <property type="molecule type" value="Genomic_DNA"/>
</dbReference>
<dbReference type="AlphaFoldDB" id="A0A498KT08"/>
<dbReference type="PROSITE" id="PS00211">
    <property type="entry name" value="ABC_TRANSPORTER_1"/>
    <property type="match status" value="1"/>
</dbReference>
<evidence type="ECO:0000256" key="2">
    <source>
        <dbReference type="ARBA" id="ARBA00022840"/>
    </source>
</evidence>
<proteinExistence type="predicted"/>
<dbReference type="InterPro" id="IPR015854">
    <property type="entry name" value="ABC_transpr_LolD-like"/>
</dbReference>
<dbReference type="SMART" id="SM00382">
    <property type="entry name" value="AAA"/>
    <property type="match status" value="1"/>
</dbReference>
<accession>A0A498KT08</accession>
<dbReference type="GO" id="GO:0005886">
    <property type="term" value="C:plasma membrane"/>
    <property type="evidence" value="ECO:0007669"/>
    <property type="project" value="TreeGrafter"/>
</dbReference>
<dbReference type="InterPro" id="IPR017871">
    <property type="entry name" value="ABC_transporter-like_CS"/>
</dbReference>
<evidence type="ECO:0000313" key="5">
    <source>
        <dbReference type="Proteomes" id="UP000289691"/>
    </source>
</evidence>
<dbReference type="PROSITE" id="PS50893">
    <property type="entry name" value="ABC_TRANSPORTER_2"/>
    <property type="match status" value="1"/>
</dbReference>
<evidence type="ECO:0000256" key="1">
    <source>
        <dbReference type="ARBA" id="ARBA00022741"/>
    </source>
</evidence>
<evidence type="ECO:0000313" key="4">
    <source>
        <dbReference type="EMBL" id="RXK47848.1"/>
    </source>
</evidence>
<dbReference type="Proteomes" id="UP000289691">
    <property type="component" value="Unassembled WGS sequence"/>
</dbReference>
<dbReference type="RefSeq" id="WP_129069700.1">
    <property type="nucleotide sequence ID" value="NZ_RDFA01000005.1"/>
</dbReference>
<feature type="domain" description="ABC transporter" evidence="3">
    <location>
        <begin position="3"/>
        <end position="243"/>
    </location>
</feature>
<sequence>MILDIDTVSKTFEMHIIDGKTVPGLADVSFTVDDGEFVAVVGESGSGKSSLLKCIYRTYEPSAGAIRFQTEGGEVDLANCSDREVLAVRGSELGYASQFLNEIPRVPAVDVVARPMWEQGMDREAARERARELLTALDLPAELFDAYPATFSGGERQRVNFARAIAPQPRLLLLDEPTSALDPETRASALELLDDYLPASTTVVGVFHNYDVVQQVADRVVVLDDARLQQVVDIADYDPEVLA</sequence>
<dbReference type="InterPro" id="IPR027417">
    <property type="entry name" value="P-loop_NTPase"/>
</dbReference>
<protein>
    <submittedName>
        <fullName evidence="4">ATP-binding cassette domain-containing protein</fullName>
    </submittedName>
</protein>
<organism evidence="4 5">
    <name type="scientific">Halorientalis pallida</name>
    <dbReference type="NCBI Taxonomy" id="2479928"/>
    <lineage>
        <taxon>Archaea</taxon>
        <taxon>Methanobacteriati</taxon>
        <taxon>Methanobacteriota</taxon>
        <taxon>Stenosarchaea group</taxon>
        <taxon>Halobacteria</taxon>
        <taxon>Halobacteriales</taxon>
        <taxon>Haloarculaceae</taxon>
        <taxon>Halorientalis</taxon>
    </lineage>
</organism>
<dbReference type="Gene3D" id="3.40.50.300">
    <property type="entry name" value="P-loop containing nucleotide triphosphate hydrolases"/>
    <property type="match status" value="1"/>
</dbReference>
<keyword evidence="2 4" id="KW-0067">ATP-binding</keyword>
<keyword evidence="1" id="KW-0547">Nucleotide-binding</keyword>
<dbReference type="InterPro" id="IPR003593">
    <property type="entry name" value="AAA+_ATPase"/>
</dbReference>